<dbReference type="PRINTS" id="PR00449">
    <property type="entry name" value="RASTRNSFRMNG"/>
</dbReference>
<dbReference type="RefSeq" id="XP_044555926.1">
    <property type="nucleotide sequence ID" value="XM_044693363.1"/>
</dbReference>
<dbReference type="CDD" id="cd00157">
    <property type="entry name" value="Rho"/>
    <property type="match status" value="1"/>
</dbReference>
<dbReference type="GO" id="GO:0003924">
    <property type="term" value="F:GTPase activity"/>
    <property type="evidence" value="ECO:0007669"/>
    <property type="project" value="InterPro"/>
</dbReference>
<organism evidence="4 5">
    <name type="scientific">Naegleria lovaniensis</name>
    <name type="common">Amoeba</name>
    <dbReference type="NCBI Taxonomy" id="51637"/>
    <lineage>
        <taxon>Eukaryota</taxon>
        <taxon>Discoba</taxon>
        <taxon>Heterolobosea</taxon>
        <taxon>Tetramitia</taxon>
        <taxon>Eutetramitia</taxon>
        <taxon>Vahlkampfiidae</taxon>
        <taxon>Naegleria</taxon>
    </lineage>
</organism>
<dbReference type="Pfam" id="PF00071">
    <property type="entry name" value="Ras"/>
    <property type="match status" value="1"/>
</dbReference>
<dbReference type="GeneID" id="68096251"/>
<dbReference type="SUPFAM" id="SSF81383">
    <property type="entry name" value="F-box domain"/>
    <property type="match status" value="1"/>
</dbReference>
<dbReference type="InterPro" id="IPR001806">
    <property type="entry name" value="Small_GTPase"/>
</dbReference>
<dbReference type="InterPro" id="IPR005225">
    <property type="entry name" value="Small_GTP-bd"/>
</dbReference>
<dbReference type="Gene3D" id="3.40.50.300">
    <property type="entry name" value="P-loop containing nucleotide triphosphate hydrolases"/>
    <property type="match status" value="1"/>
</dbReference>
<dbReference type="PANTHER" id="PTHR24072">
    <property type="entry name" value="RHO FAMILY GTPASE"/>
    <property type="match status" value="1"/>
</dbReference>
<dbReference type="PROSITE" id="PS51419">
    <property type="entry name" value="RAB"/>
    <property type="match status" value="1"/>
</dbReference>
<evidence type="ECO:0000256" key="1">
    <source>
        <dbReference type="ARBA" id="ARBA00022741"/>
    </source>
</evidence>
<protein>
    <recommendedName>
        <fullName evidence="3">F-box domain-containing protein</fullName>
    </recommendedName>
</protein>
<dbReference type="InterPro" id="IPR036047">
    <property type="entry name" value="F-box-like_dom_sf"/>
</dbReference>
<gene>
    <name evidence="4" type="ORF">C9374_003796</name>
</gene>
<dbReference type="GO" id="GO:0005525">
    <property type="term" value="F:GTP binding"/>
    <property type="evidence" value="ECO:0007669"/>
    <property type="project" value="UniProtKB-KW"/>
</dbReference>
<dbReference type="InterPro" id="IPR003578">
    <property type="entry name" value="Small_GTPase_Rho"/>
</dbReference>
<keyword evidence="5" id="KW-1185">Reference proteome</keyword>
<keyword evidence="2" id="KW-0342">GTP-binding</keyword>
<dbReference type="InterPro" id="IPR027417">
    <property type="entry name" value="P-loop_NTPase"/>
</dbReference>
<keyword evidence="1" id="KW-0547">Nucleotide-binding</keyword>
<dbReference type="NCBIfam" id="TIGR00231">
    <property type="entry name" value="small_GTP"/>
    <property type="match status" value="1"/>
</dbReference>
<feature type="domain" description="F-box" evidence="3">
    <location>
        <begin position="1"/>
        <end position="48"/>
    </location>
</feature>
<dbReference type="SMART" id="SM00175">
    <property type="entry name" value="RAB"/>
    <property type="match status" value="1"/>
</dbReference>
<dbReference type="PROSITE" id="PS51420">
    <property type="entry name" value="RHO"/>
    <property type="match status" value="1"/>
</dbReference>
<accession>A0AA88H8F2</accession>
<dbReference type="InterPro" id="IPR001810">
    <property type="entry name" value="F-box_dom"/>
</dbReference>
<dbReference type="Proteomes" id="UP000816034">
    <property type="component" value="Unassembled WGS sequence"/>
</dbReference>
<evidence type="ECO:0000313" key="4">
    <source>
        <dbReference type="EMBL" id="KAG2394032.1"/>
    </source>
</evidence>
<dbReference type="SUPFAM" id="SSF52540">
    <property type="entry name" value="P-loop containing nucleoside triphosphate hydrolases"/>
    <property type="match status" value="1"/>
</dbReference>
<name>A0AA88H8F2_NAELO</name>
<dbReference type="AlphaFoldDB" id="A0AA88H8F2"/>
<dbReference type="EMBL" id="PYSW02000001">
    <property type="protein sequence ID" value="KAG2394032.1"/>
    <property type="molecule type" value="Genomic_DNA"/>
</dbReference>
<comment type="caution">
    <text evidence="4">The sequence shown here is derived from an EMBL/GenBank/DDBJ whole genome shotgun (WGS) entry which is preliminary data.</text>
</comment>
<reference evidence="4 5" key="1">
    <citation type="journal article" date="2018" name="BMC Genomics">
        <title>The genome of Naegleria lovaniensis, the basis for a comparative approach to unravel pathogenicity factors of the human pathogenic amoeba N. fowleri.</title>
        <authorList>
            <person name="Liechti N."/>
            <person name="Schurch N."/>
            <person name="Bruggmann R."/>
            <person name="Wittwer M."/>
        </authorList>
    </citation>
    <scope>NUCLEOTIDE SEQUENCE [LARGE SCALE GENOMIC DNA]</scope>
    <source>
        <strain evidence="4 5">ATCC 30569</strain>
    </source>
</reference>
<dbReference type="SMART" id="SM00174">
    <property type="entry name" value="RHO"/>
    <property type="match status" value="1"/>
</dbReference>
<evidence type="ECO:0000313" key="5">
    <source>
        <dbReference type="Proteomes" id="UP000816034"/>
    </source>
</evidence>
<sequence>MSLSMLNDDIYRLVLSFLSISELNRVHETSKTFRMAQLATEDCLWKNYTLKTINALVQRAQYKLPSLDGFKTSTTIDDFYLPYMNHGHAIQKDFKLCLIHLQTQMNIKVENNMKNVMKQLTSLQKSSKSKESPFIDQSQLVNLKDQIINQYATQLLHSPLKFKAVFNGEGAVGKSSLIYTISYGTFPDYWMFRTDGAMLNKTLDNNIKMELSLWDTAGQVDYDKLRVLSYPETDVFLVCFDVANLESFWKVHERWIPEIRNFSQYNIPILLIGCKTDLRNDTSMLQRLREQHFRTPITPSMGESLAKACHCLSYAETSSLYNNGLDDLTTLMFRSVILKATHGFQQLFPQHSNRCMLQ</sequence>
<dbReference type="GO" id="GO:0007264">
    <property type="term" value="P:small GTPase-mediated signal transduction"/>
    <property type="evidence" value="ECO:0007669"/>
    <property type="project" value="InterPro"/>
</dbReference>
<evidence type="ECO:0000259" key="3">
    <source>
        <dbReference type="PROSITE" id="PS50181"/>
    </source>
</evidence>
<dbReference type="PROSITE" id="PS50181">
    <property type="entry name" value="FBOX"/>
    <property type="match status" value="1"/>
</dbReference>
<evidence type="ECO:0000256" key="2">
    <source>
        <dbReference type="ARBA" id="ARBA00023134"/>
    </source>
</evidence>
<dbReference type="SMART" id="SM00173">
    <property type="entry name" value="RAS"/>
    <property type="match status" value="1"/>
</dbReference>
<proteinExistence type="predicted"/>
<dbReference type="PROSITE" id="PS51421">
    <property type="entry name" value="RAS"/>
    <property type="match status" value="1"/>
</dbReference>